<evidence type="ECO:0000256" key="2">
    <source>
        <dbReference type="SAM" id="Coils"/>
    </source>
</evidence>
<accession>A0A3Q7NIV0</accession>
<evidence type="ECO:0000313" key="4">
    <source>
        <dbReference type="RefSeq" id="XP_025721180.1"/>
    </source>
</evidence>
<keyword evidence="1 2" id="KW-0175">Coiled coil</keyword>
<sequence>MHRYHCELKNFREKEKQLETSCKEKTEYLEKMIQRNERYKQDVERFYERKRHLDLIEMLEAKRPWVEYENVRQEYEEVKLARDRVKEEVRKLKEGQIPMTRRIEEIERQRHILEAQIKEKATDIKETSQKCKQKQDIIERKDKQVRFCIEIFTVLI</sequence>
<organism evidence="3 4">
    <name type="scientific">Callorhinus ursinus</name>
    <name type="common">Northern fur seal</name>
    <dbReference type="NCBI Taxonomy" id="34884"/>
    <lineage>
        <taxon>Eukaryota</taxon>
        <taxon>Metazoa</taxon>
        <taxon>Chordata</taxon>
        <taxon>Craniata</taxon>
        <taxon>Vertebrata</taxon>
        <taxon>Euteleostomi</taxon>
        <taxon>Mammalia</taxon>
        <taxon>Eutheria</taxon>
        <taxon>Laurasiatheria</taxon>
        <taxon>Carnivora</taxon>
        <taxon>Caniformia</taxon>
        <taxon>Pinnipedia</taxon>
        <taxon>Otariidae</taxon>
        <taxon>Callorhinus</taxon>
    </lineage>
</organism>
<gene>
    <name evidence="4" type="primary">LOC112818198</name>
</gene>
<dbReference type="GO" id="GO:0003697">
    <property type="term" value="F:single-stranded DNA binding"/>
    <property type="evidence" value="ECO:0007669"/>
    <property type="project" value="TreeGrafter"/>
</dbReference>
<feature type="coiled-coil region" evidence="2">
    <location>
        <begin position="29"/>
        <end position="144"/>
    </location>
</feature>
<dbReference type="GO" id="GO:0005634">
    <property type="term" value="C:nucleus"/>
    <property type="evidence" value="ECO:0007669"/>
    <property type="project" value="TreeGrafter"/>
</dbReference>
<proteinExistence type="predicted"/>
<dbReference type="RefSeq" id="XP_025721180.1">
    <property type="nucleotide sequence ID" value="XM_025865395.1"/>
</dbReference>
<dbReference type="InParanoid" id="A0A3Q7NIV0"/>
<dbReference type="Proteomes" id="UP000286641">
    <property type="component" value="Unplaced"/>
</dbReference>
<keyword evidence="3" id="KW-1185">Reference proteome</keyword>
<evidence type="ECO:0000313" key="3">
    <source>
        <dbReference type="Proteomes" id="UP000286641"/>
    </source>
</evidence>
<evidence type="ECO:0000256" key="1">
    <source>
        <dbReference type="ARBA" id="ARBA00023054"/>
    </source>
</evidence>
<dbReference type="AlphaFoldDB" id="A0A3Q7NIV0"/>
<dbReference type="GO" id="GO:0030915">
    <property type="term" value="C:Smc5-Smc6 complex"/>
    <property type="evidence" value="ECO:0007669"/>
    <property type="project" value="TreeGrafter"/>
</dbReference>
<dbReference type="PANTHER" id="PTHR45916">
    <property type="entry name" value="STRUCTURAL MAINTENANCE OF CHROMOSOMES PROTEIN 5"/>
    <property type="match status" value="1"/>
</dbReference>
<reference key="1">
    <citation type="submission" date="2019-01" db="UniProtKB">
        <authorList>
            <consortium name="RefSeq"/>
        </authorList>
    </citation>
    <scope>IDENTIFICATION</scope>
</reference>
<dbReference type="GO" id="GO:0000724">
    <property type="term" value="P:double-strand break repair via homologous recombination"/>
    <property type="evidence" value="ECO:0007669"/>
    <property type="project" value="TreeGrafter"/>
</dbReference>
<reference evidence="4" key="2">
    <citation type="submission" date="2025-08" db="UniProtKB">
        <authorList>
            <consortium name="RefSeq"/>
        </authorList>
    </citation>
    <scope>IDENTIFICATION</scope>
    <source>
        <tissue evidence="4">Blood</tissue>
    </source>
</reference>
<protein>
    <submittedName>
        <fullName evidence="4">Structural maintenance of chromosomes protein 5-like</fullName>
    </submittedName>
</protein>
<dbReference type="PANTHER" id="PTHR45916:SF1">
    <property type="entry name" value="STRUCTURAL MAINTENANCE OF CHROMOSOMES PROTEIN 5"/>
    <property type="match status" value="1"/>
</dbReference>
<name>A0A3Q7NIV0_CALUR</name>